<evidence type="ECO:0000256" key="4">
    <source>
        <dbReference type="ARBA" id="ARBA00023136"/>
    </source>
</evidence>
<dbReference type="PANTHER" id="PTHR43731">
    <property type="entry name" value="RHOMBOID PROTEASE"/>
    <property type="match status" value="1"/>
</dbReference>
<accession>A0A239FNI9</accession>
<name>A0A239FNI9_9SPHN</name>
<organism evidence="7 8">
    <name type="scientific">Sphingopyxis indica</name>
    <dbReference type="NCBI Taxonomy" id="436663"/>
    <lineage>
        <taxon>Bacteria</taxon>
        <taxon>Pseudomonadati</taxon>
        <taxon>Pseudomonadota</taxon>
        <taxon>Alphaproteobacteria</taxon>
        <taxon>Sphingomonadales</taxon>
        <taxon>Sphingomonadaceae</taxon>
        <taxon>Sphingopyxis</taxon>
    </lineage>
</organism>
<comment type="subcellular location">
    <subcellularLocation>
        <location evidence="1">Membrane</location>
        <topology evidence="1">Multi-pass membrane protein</topology>
    </subcellularLocation>
</comment>
<dbReference type="PANTHER" id="PTHR43731:SF26">
    <property type="entry name" value="RHOMBOID-LIKE PROTEIN 10, CHLOROPLASTIC"/>
    <property type="match status" value="1"/>
</dbReference>
<evidence type="ECO:0000313" key="8">
    <source>
        <dbReference type="Proteomes" id="UP000198339"/>
    </source>
</evidence>
<protein>
    <submittedName>
        <fullName evidence="7">Rhomboid family protein</fullName>
    </submittedName>
</protein>
<dbReference type="Gene3D" id="1.20.1540.10">
    <property type="entry name" value="Rhomboid-like"/>
    <property type="match status" value="1"/>
</dbReference>
<feature type="transmembrane region" description="Helical" evidence="5">
    <location>
        <begin position="184"/>
        <end position="204"/>
    </location>
</feature>
<dbReference type="SUPFAM" id="SSF144091">
    <property type="entry name" value="Rhomboid-like"/>
    <property type="match status" value="1"/>
</dbReference>
<feature type="domain" description="Peptidase S54 rhomboid" evidence="6">
    <location>
        <begin position="62"/>
        <end position="205"/>
    </location>
</feature>
<dbReference type="InterPro" id="IPR022764">
    <property type="entry name" value="Peptidase_S54_rhomboid_dom"/>
</dbReference>
<dbReference type="OrthoDB" id="9813074at2"/>
<feature type="transmembrane region" description="Helical" evidence="5">
    <location>
        <begin position="96"/>
        <end position="114"/>
    </location>
</feature>
<dbReference type="RefSeq" id="WP_089214948.1">
    <property type="nucleotide sequence ID" value="NZ_FZPA01000002.1"/>
</dbReference>
<feature type="transmembrane region" description="Helical" evidence="5">
    <location>
        <begin position="54"/>
        <end position="84"/>
    </location>
</feature>
<proteinExistence type="predicted"/>
<dbReference type="Proteomes" id="UP000198339">
    <property type="component" value="Unassembled WGS sequence"/>
</dbReference>
<dbReference type="EMBL" id="FZPA01000002">
    <property type="protein sequence ID" value="SNS58411.1"/>
    <property type="molecule type" value="Genomic_DNA"/>
</dbReference>
<dbReference type="GO" id="GO:0004252">
    <property type="term" value="F:serine-type endopeptidase activity"/>
    <property type="evidence" value="ECO:0007669"/>
    <property type="project" value="InterPro"/>
</dbReference>
<dbReference type="InterPro" id="IPR035952">
    <property type="entry name" value="Rhomboid-like_sf"/>
</dbReference>
<evidence type="ECO:0000259" key="6">
    <source>
        <dbReference type="Pfam" id="PF01694"/>
    </source>
</evidence>
<feature type="transmembrane region" description="Helical" evidence="5">
    <location>
        <begin position="12"/>
        <end position="34"/>
    </location>
</feature>
<dbReference type="AlphaFoldDB" id="A0A239FNI9"/>
<reference evidence="7 8" key="1">
    <citation type="submission" date="2017-06" db="EMBL/GenBank/DDBJ databases">
        <authorList>
            <person name="Kim H.J."/>
            <person name="Triplett B.A."/>
        </authorList>
    </citation>
    <scope>NUCLEOTIDE SEQUENCE [LARGE SCALE GENOMIC DNA]</scope>
    <source>
        <strain evidence="7 8">DS15</strain>
    </source>
</reference>
<keyword evidence="4 5" id="KW-0472">Membrane</keyword>
<keyword evidence="3 5" id="KW-1133">Transmembrane helix</keyword>
<keyword evidence="8" id="KW-1185">Reference proteome</keyword>
<evidence type="ECO:0000256" key="2">
    <source>
        <dbReference type="ARBA" id="ARBA00022692"/>
    </source>
</evidence>
<evidence type="ECO:0000256" key="3">
    <source>
        <dbReference type="ARBA" id="ARBA00022989"/>
    </source>
</evidence>
<dbReference type="InterPro" id="IPR050925">
    <property type="entry name" value="Rhomboid_protease_S54"/>
</dbReference>
<feature type="transmembrane region" description="Helical" evidence="5">
    <location>
        <begin position="160"/>
        <end position="178"/>
    </location>
</feature>
<dbReference type="GO" id="GO:0016020">
    <property type="term" value="C:membrane"/>
    <property type="evidence" value="ECO:0007669"/>
    <property type="project" value="UniProtKB-SubCell"/>
</dbReference>
<gene>
    <name evidence="7" type="ORF">SAMN06295955_102170</name>
</gene>
<sequence length="211" mass="21799">MKAQAAPLVTGYALACVVLFILLSITGFQVDAIVRAGFIPARAGSELVLPPGTFVPFALTPLTAAFLHGGVLHIAFNLVVLLYIGRQLEAPLGSKATAVLLVAGAYAGALAHWLSGPQSAVPMIGASGAISALIAVFALIFSRSETRAIGPIPSHWVRALWLAAAWIGVQLLLGFAGSGGFGSIAIWAHVGGFVAGLVLARPLLRWRFGAR</sequence>
<evidence type="ECO:0000256" key="5">
    <source>
        <dbReference type="SAM" id="Phobius"/>
    </source>
</evidence>
<dbReference type="Pfam" id="PF01694">
    <property type="entry name" value="Rhomboid"/>
    <property type="match status" value="1"/>
</dbReference>
<keyword evidence="2 5" id="KW-0812">Transmembrane</keyword>
<feature type="transmembrane region" description="Helical" evidence="5">
    <location>
        <begin position="120"/>
        <end position="140"/>
    </location>
</feature>
<evidence type="ECO:0000313" key="7">
    <source>
        <dbReference type="EMBL" id="SNS58411.1"/>
    </source>
</evidence>
<evidence type="ECO:0000256" key="1">
    <source>
        <dbReference type="ARBA" id="ARBA00004141"/>
    </source>
</evidence>